<proteinExistence type="predicted"/>
<dbReference type="Proteomes" id="UP000696485">
    <property type="component" value="Unassembled WGS sequence"/>
</dbReference>
<organism evidence="1 2">
    <name type="scientific">Podila minutissima</name>
    <dbReference type="NCBI Taxonomy" id="64525"/>
    <lineage>
        <taxon>Eukaryota</taxon>
        <taxon>Fungi</taxon>
        <taxon>Fungi incertae sedis</taxon>
        <taxon>Mucoromycota</taxon>
        <taxon>Mortierellomycotina</taxon>
        <taxon>Mortierellomycetes</taxon>
        <taxon>Mortierellales</taxon>
        <taxon>Mortierellaceae</taxon>
        <taxon>Podila</taxon>
    </lineage>
</organism>
<accession>A0A9P5VFU4</accession>
<evidence type="ECO:0000313" key="1">
    <source>
        <dbReference type="EMBL" id="KAF9307804.1"/>
    </source>
</evidence>
<sequence length="102" mass="11091">MHGNETKEISFAMKIDTDVPAALLTQLPDVIETANAGGVVPLRVSLMPKVQVGNDPRFTSQDFNSANVHFDPNNPDEPYLNLHVGPDFANVIKYLNKLGGTT</sequence>
<dbReference type="EMBL" id="JAAAUY010003235">
    <property type="protein sequence ID" value="KAF9307804.1"/>
    <property type="molecule type" value="Genomic_DNA"/>
</dbReference>
<keyword evidence="2" id="KW-1185">Reference proteome</keyword>
<dbReference type="AlphaFoldDB" id="A0A9P5VFU4"/>
<evidence type="ECO:0000313" key="2">
    <source>
        <dbReference type="Proteomes" id="UP000696485"/>
    </source>
</evidence>
<protein>
    <submittedName>
        <fullName evidence="1">Uncharacterized protein</fullName>
    </submittedName>
</protein>
<comment type="caution">
    <text evidence="1">The sequence shown here is derived from an EMBL/GenBank/DDBJ whole genome shotgun (WGS) entry which is preliminary data.</text>
</comment>
<reference evidence="1" key="1">
    <citation type="journal article" date="2020" name="Fungal Divers.">
        <title>Resolving the Mortierellaceae phylogeny through synthesis of multi-gene phylogenetics and phylogenomics.</title>
        <authorList>
            <person name="Vandepol N."/>
            <person name="Liber J."/>
            <person name="Desiro A."/>
            <person name="Na H."/>
            <person name="Kennedy M."/>
            <person name="Barry K."/>
            <person name="Grigoriev I.V."/>
            <person name="Miller A.N."/>
            <person name="O'Donnell K."/>
            <person name="Stajich J.E."/>
            <person name="Bonito G."/>
        </authorList>
    </citation>
    <scope>NUCLEOTIDE SEQUENCE</scope>
    <source>
        <strain evidence="1">NVP1</strain>
    </source>
</reference>
<gene>
    <name evidence="1" type="ORF">BG006_005720</name>
</gene>
<name>A0A9P5VFU4_9FUNG</name>
<feature type="non-terminal residue" evidence="1">
    <location>
        <position position="1"/>
    </location>
</feature>